<dbReference type="CDD" id="cd21989">
    <property type="entry name" value="HMG-box_HBP2"/>
    <property type="match status" value="1"/>
</dbReference>
<feature type="region of interest" description="Disordered" evidence="14">
    <location>
        <begin position="169"/>
        <end position="194"/>
    </location>
</feature>
<keyword evidence="8 13" id="KW-0539">Nucleus</keyword>
<feature type="region of interest" description="Disordered" evidence="14">
    <location>
        <begin position="259"/>
        <end position="396"/>
    </location>
</feature>
<feature type="compositionally biased region" description="Polar residues" evidence="14">
    <location>
        <begin position="506"/>
        <end position="518"/>
    </location>
</feature>
<accession>A0A8C1K5Z7</accession>
<dbReference type="PANTHER" id="PTHR13059">
    <property type="entry name" value="HMG-BOX TRANSCRIPTION FACTOR BBX"/>
    <property type="match status" value="1"/>
</dbReference>
<evidence type="ECO:0000256" key="5">
    <source>
        <dbReference type="ARBA" id="ARBA00023015"/>
    </source>
</evidence>
<dbReference type="PROSITE" id="PS50118">
    <property type="entry name" value="HMG_BOX_2"/>
    <property type="match status" value="1"/>
</dbReference>
<reference evidence="16" key="2">
    <citation type="submission" date="2025-09" db="UniProtKB">
        <authorList>
            <consortium name="Ensembl"/>
        </authorList>
    </citation>
    <scope>IDENTIFICATION</scope>
</reference>
<evidence type="ECO:0000256" key="14">
    <source>
        <dbReference type="SAM" id="MobiDB-lite"/>
    </source>
</evidence>
<evidence type="ECO:0000256" key="10">
    <source>
        <dbReference type="ARBA" id="ARBA00073049"/>
    </source>
</evidence>
<evidence type="ECO:0000256" key="9">
    <source>
        <dbReference type="ARBA" id="ARBA00056859"/>
    </source>
</evidence>
<evidence type="ECO:0000256" key="7">
    <source>
        <dbReference type="ARBA" id="ARBA00023163"/>
    </source>
</evidence>
<evidence type="ECO:0000256" key="8">
    <source>
        <dbReference type="ARBA" id="ARBA00023242"/>
    </source>
</evidence>
<feature type="DNA-binding region" description="HMG box" evidence="13">
    <location>
        <begin position="77"/>
        <end position="145"/>
    </location>
</feature>
<comment type="function">
    <text evidence="9">Transcription factor that is necessary for cell cycle progression from G1 to S phase.</text>
</comment>
<dbReference type="InterPro" id="IPR036910">
    <property type="entry name" value="HMG_box_dom_sf"/>
</dbReference>
<dbReference type="SUPFAM" id="SSF47095">
    <property type="entry name" value="HMG-box"/>
    <property type="match status" value="1"/>
</dbReference>
<keyword evidence="3" id="KW-0597">Phosphoprotein</keyword>
<evidence type="ECO:0000256" key="2">
    <source>
        <dbReference type="ARBA" id="ARBA00022499"/>
    </source>
</evidence>
<keyword evidence="2" id="KW-1017">Isopeptide bond</keyword>
<dbReference type="Proteomes" id="UP000694427">
    <property type="component" value="Unplaced"/>
</dbReference>
<dbReference type="Ensembl" id="ENSCCRT00010046537.1">
    <property type="protein sequence ID" value="ENSCCRP00010042432.1"/>
    <property type="gene ID" value="ENSCCRG00010018066.1"/>
</dbReference>
<feature type="compositionally biased region" description="Acidic residues" evidence="14">
    <location>
        <begin position="39"/>
        <end position="51"/>
    </location>
</feature>
<organism evidence="16 17">
    <name type="scientific">Cyprinus carpio</name>
    <name type="common">Common carp</name>
    <dbReference type="NCBI Taxonomy" id="7962"/>
    <lineage>
        <taxon>Eukaryota</taxon>
        <taxon>Metazoa</taxon>
        <taxon>Chordata</taxon>
        <taxon>Craniata</taxon>
        <taxon>Vertebrata</taxon>
        <taxon>Euteleostomi</taxon>
        <taxon>Actinopterygii</taxon>
        <taxon>Neopterygii</taxon>
        <taxon>Teleostei</taxon>
        <taxon>Ostariophysi</taxon>
        <taxon>Cypriniformes</taxon>
        <taxon>Cyprinidae</taxon>
        <taxon>Cyprininae</taxon>
        <taxon>Cyprinus</taxon>
    </lineage>
</organism>
<reference evidence="16" key="1">
    <citation type="submission" date="2025-08" db="UniProtKB">
        <authorList>
            <consortium name="Ensembl"/>
        </authorList>
    </citation>
    <scope>IDENTIFICATION</scope>
</reference>
<feature type="domain" description="HMG box" evidence="15">
    <location>
        <begin position="77"/>
        <end position="145"/>
    </location>
</feature>
<dbReference type="Pfam" id="PF00505">
    <property type="entry name" value="HMG_box"/>
    <property type="match status" value="1"/>
</dbReference>
<evidence type="ECO:0000256" key="1">
    <source>
        <dbReference type="ARBA" id="ARBA00004123"/>
    </source>
</evidence>
<keyword evidence="4" id="KW-0832">Ubl conjugation</keyword>
<evidence type="ECO:0000313" key="17">
    <source>
        <dbReference type="Proteomes" id="UP000694427"/>
    </source>
</evidence>
<keyword evidence="7" id="KW-0804">Transcription</keyword>
<dbReference type="Gene3D" id="1.10.30.10">
    <property type="entry name" value="High mobility group box domain"/>
    <property type="match status" value="1"/>
</dbReference>
<evidence type="ECO:0000256" key="4">
    <source>
        <dbReference type="ARBA" id="ARBA00022843"/>
    </source>
</evidence>
<dbReference type="FunFam" id="1.10.30.10:FF:000014">
    <property type="entry name" value="HMG box transcription factor BBX"/>
    <property type="match status" value="1"/>
</dbReference>
<dbReference type="AlphaFoldDB" id="A0A8C1K5Z7"/>
<evidence type="ECO:0000256" key="11">
    <source>
        <dbReference type="ARBA" id="ARBA00082639"/>
    </source>
</evidence>
<evidence type="ECO:0000256" key="6">
    <source>
        <dbReference type="ARBA" id="ARBA00023125"/>
    </source>
</evidence>
<dbReference type="GO" id="GO:0000977">
    <property type="term" value="F:RNA polymerase II transcription regulatory region sequence-specific DNA binding"/>
    <property type="evidence" value="ECO:0007669"/>
    <property type="project" value="TreeGrafter"/>
</dbReference>
<evidence type="ECO:0000256" key="13">
    <source>
        <dbReference type="PROSITE-ProRule" id="PRU00267"/>
    </source>
</evidence>
<dbReference type="InterPro" id="IPR052412">
    <property type="entry name" value="CC-Dev_Transcription_Reg"/>
</dbReference>
<evidence type="ECO:0000256" key="3">
    <source>
        <dbReference type="ARBA" id="ARBA00022553"/>
    </source>
</evidence>
<sequence>MKGGGGGKEPPVEGEVSGKRPKRKCLQWHPLLAKKAPDFSEEEEEEDEEELEKSGAQEGECVGIEDDSEEYSSEQRARRPMNAFLLFCKRHRSLVRQEHPRLDNRGATKILADWWAVLDPKEKQKYTDMAKEYKDAFMKANPGYKWCPATNKPVKSPSHSVSNARKKVWALPSNPSKDSSVAKKHPKTDSTPQLNFAMAGRNKTLKHIHYWSKIWISSSSSQAGGTDVAKHTGKSALFQLAEVRPPEDLSVLNNRADAPELPLTTSSSSSSSSSTSGSTSSSPTDATPSDLSPCKTLKKKKKKKENKDSDENPASSKKAKKRHSPESDLDSVMFTIEAVAKGAWGLEETPRKKSHPSGSENDSEKDTDTQPPQTRQEDKEPEVKPETCGSRKSERSCKGALYKTLVSEGMLTSLRANVDRGNALFHFSPTILSSSQVYPLTQPDLYLLGKLEEEFEKKFNSLPQYSPLTFDKKSVAVTKKKKPSTSSPPEPPKTCKDIIPTDPVGTESSPVKSGSPCVSPSPEPQKFLDTPVGSQKRKARKSKITHLVRTADGRVSPAEAEDKFKNQDEKPFTQETLCNRGLCYNDPRSAEADVADASGGLPAFFSLAALAEVAAMENVHRAQRAVSIPTEGQVKDMAPVMISCADQ</sequence>
<proteinExistence type="predicted"/>
<dbReference type="InterPro" id="IPR009071">
    <property type="entry name" value="HMG_box_dom"/>
</dbReference>
<name>A0A8C1K5Z7_CYPCA</name>
<feature type="compositionally biased region" description="Acidic residues" evidence="14">
    <location>
        <begin position="63"/>
        <end position="72"/>
    </location>
</feature>
<keyword evidence="6 13" id="KW-0238">DNA-binding</keyword>
<dbReference type="GO" id="GO:0005634">
    <property type="term" value="C:nucleus"/>
    <property type="evidence" value="ECO:0007669"/>
    <property type="project" value="UniProtKB-SubCell"/>
</dbReference>
<feature type="region of interest" description="Disordered" evidence="14">
    <location>
        <begin position="475"/>
        <end position="543"/>
    </location>
</feature>
<feature type="compositionally biased region" description="Low complexity" evidence="14">
    <location>
        <begin position="262"/>
        <end position="293"/>
    </location>
</feature>
<dbReference type="GO" id="GO:0000981">
    <property type="term" value="F:DNA-binding transcription factor activity, RNA polymerase II-specific"/>
    <property type="evidence" value="ECO:0007669"/>
    <property type="project" value="TreeGrafter"/>
</dbReference>
<dbReference type="PANTHER" id="PTHR13059:SF10">
    <property type="entry name" value="HMG BOX TRANSCRIPTION FACTOR BBX"/>
    <property type="match status" value="1"/>
</dbReference>
<evidence type="ECO:0000259" key="15">
    <source>
        <dbReference type="PROSITE" id="PS50118"/>
    </source>
</evidence>
<keyword evidence="5" id="KW-0805">Transcription regulation</keyword>
<evidence type="ECO:0000256" key="12">
    <source>
        <dbReference type="ARBA" id="ARBA00082897"/>
    </source>
</evidence>
<feature type="compositionally biased region" description="Basic and acidic residues" evidence="14">
    <location>
        <begin position="375"/>
        <end position="396"/>
    </location>
</feature>
<dbReference type="InterPro" id="IPR049523">
    <property type="entry name" value="BBX_HMG-box"/>
</dbReference>
<keyword evidence="17" id="KW-1185">Reference proteome</keyword>
<feature type="region of interest" description="Disordered" evidence="14">
    <location>
        <begin position="1"/>
        <end position="76"/>
    </location>
</feature>
<evidence type="ECO:0000313" key="16">
    <source>
        <dbReference type="Ensembl" id="ENSCCRP00010042432.1"/>
    </source>
</evidence>
<comment type="subcellular location">
    <subcellularLocation>
        <location evidence="1">Nucleus</location>
    </subcellularLocation>
</comment>
<dbReference type="SMART" id="SM00398">
    <property type="entry name" value="HMG"/>
    <property type="match status" value="1"/>
</dbReference>
<protein>
    <recommendedName>
        <fullName evidence="10">HMG box transcription factor BBX</fullName>
    </recommendedName>
    <alternativeName>
        <fullName evidence="12">Bobby sox homolog</fullName>
    </alternativeName>
    <alternativeName>
        <fullName evidence="11">HMG box-containing protein 2</fullName>
    </alternativeName>
</protein>